<feature type="region of interest" description="Disordered" evidence="1">
    <location>
        <begin position="56"/>
        <end position="77"/>
    </location>
</feature>
<feature type="compositionally biased region" description="Polar residues" evidence="1">
    <location>
        <begin position="30"/>
        <end position="39"/>
    </location>
</feature>
<feature type="region of interest" description="Disordered" evidence="1">
    <location>
        <begin position="1"/>
        <end position="44"/>
    </location>
</feature>
<evidence type="ECO:0000313" key="2">
    <source>
        <dbReference type="EnsemblMetazoa" id="Aqu2.1.34574_001"/>
    </source>
</evidence>
<sequence length="450" mass="50725">MAALSGGSGTSTSTDAYSISSDCDSESETFSDSGTSTRSNDPKVISLLSRLKAPNKSDLGRKMRIQHPPKGKKNPLDSIAINLNTVKNHVFSTKHKESNDKFQKGSTRDGDIVKALQKHDNQANPVGQTLPKDVRLYRIKVVMTLLKAGIPLAKIDTLRDLLEEKATRLTDTRHMYDLIPFVLDMEKDEIRSEIKDKNVSIVFDGTRRLGEVLAVIIRYFDDWEVKQRLVRVEMLTKSMSGDELARELIEILSVSFSIRSQLNMASMRDGANLAGEKFHLPYLVEFSTLWISLFSQSPKTKALWKEQTGRAMPSLSKTRWWSRWEIYKQLLVQFGDVKPFLEKNSDIGSSLKPKLLKFMTDPSTLQYLKIELASAIDAGEVFVSTTYRLEGDSLLVLEYYEDIEKIRAAIRSKHYPNLSAISQVISGGNSIVAKQWIEYGMACIQPGIYV</sequence>
<dbReference type="InParanoid" id="A0A1X7V442"/>
<feature type="compositionally biased region" description="Basic residues" evidence="1">
    <location>
        <begin position="62"/>
        <end position="73"/>
    </location>
</feature>
<reference evidence="2" key="1">
    <citation type="submission" date="2017-05" db="UniProtKB">
        <authorList>
            <consortium name="EnsemblMetazoa"/>
        </authorList>
    </citation>
    <scope>IDENTIFICATION</scope>
</reference>
<accession>A0A1X7V442</accession>
<organism evidence="2">
    <name type="scientific">Amphimedon queenslandica</name>
    <name type="common">Sponge</name>
    <dbReference type="NCBI Taxonomy" id="400682"/>
    <lineage>
        <taxon>Eukaryota</taxon>
        <taxon>Metazoa</taxon>
        <taxon>Porifera</taxon>
        <taxon>Demospongiae</taxon>
        <taxon>Heteroscleromorpha</taxon>
        <taxon>Haplosclerida</taxon>
        <taxon>Niphatidae</taxon>
        <taxon>Amphimedon</taxon>
    </lineage>
</organism>
<proteinExistence type="predicted"/>
<evidence type="ECO:0008006" key="3">
    <source>
        <dbReference type="Google" id="ProtNLM"/>
    </source>
</evidence>
<name>A0A1X7V442_AMPQE</name>
<protein>
    <recommendedName>
        <fullName evidence="3">DUF4371 domain-containing protein</fullName>
    </recommendedName>
</protein>
<dbReference type="EnsemblMetazoa" id="Aqu2.1.34574_001">
    <property type="protein sequence ID" value="Aqu2.1.34574_001"/>
    <property type="gene ID" value="Aqu2.1.34574"/>
</dbReference>
<dbReference type="InterPro" id="IPR012337">
    <property type="entry name" value="RNaseH-like_sf"/>
</dbReference>
<dbReference type="AlphaFoldDB" id="A0A1X7V442"/>
<dbReference type="SUPFAM" id="SSF53098">
    <property type="entry name" value="Ribonuclease H-like"/>
    <property type="match status" value="1"/>
</dbReference>
<evidence type="ECO:0000256" key="1">
    <source>
        <dbReference type="SAM" id="MobiDB-lite"/>
    </source>
</evidence>